<keyword evidence="1" id="KW-0808">Transferase</keyword>
<dbReference type="InterPro" id="IPR029063">
    <property type="entry name" value="SAM-dependent_MTases_sf"/>
</dbReference>
<dbReference type="PANTHER" id="PTHR43861:SF1">
    <property type="entry name" value="TRANS-ACONITATE 2-METHYLTRANSFERASE"/>
    <property type="match status" value="1"/>
</dbReference>
<dbReference type="OrthoDB" id="323463at2"/>
<dbReference type="SUPFAM" id="SSF53335">
    <property type="entry name" value="S-adenosyl-L-methionine-dependent methyltransferases"/>
    <property type="match status" value="1"/>
</dbReference>
<keyword evidence="1" id="KW-0489">Methyltransferase</keyword>
<evidence type="ECO:0000313" key="2">
    <source>
        <dbReference type="Proteomes" id="UP000186917"/>
    </source>
</evidence>
<dbReference type="Pfam" id="PF13489">
    <property type="entry name" value="Methyltransf_23"/>
    <property type="match status" value="1"/>
</dbReference>
<evidence type="ECO:0000313" key="1">
    <source>
        <dbReference type="EMBL" id="SIS57420.1"/>
    </source>
</evidence>
<dbReference type="CDD" id="cd02440">
    <property type="entry name" value="AdoMet_MTases"/>
    <property type="match status" value="1"/>
</dbReference>
<dbReference type="RefSeq" id="WP_076374498.1">
    <property type="nucleotide sequence ID" value="NZ_AP017422.1"/>
</dbReference>
<dbReference type="Gene3D" id="3.40.50.150">
    <property type="entry name" value="Vaccinia Virus protein VP39"/>
    <property type="match status" value="1"/>
</dbReference>
<dbReference type="GO" id="GO:0032259">
    <property type="term" value="P:methylation"/>
    <property type="evidence" value="ECO:0007669"/>
    <property type="project" value="UniProtKB-KW"/>
</dbReference>
<proteinExistence type="predicted"/>
<accession>A0A173MLQ4</accession>
<dbReference type="EMBL" id="FTOR01000001">
    <property type="protein sequence ID" value="SIS57420.1"/>
    <property type="molecule type" value="Genomic_DNA"/>
</dbReference>
<dbReference type="STRING" id="477680.SAMN05421788_10135"/>
<gene>
    <name evidence="1" type="ORF">SAMN05421788_10135</name>
</gene>
<keyword evidence="2" id="KW-1185">Reference proteome</keyword>
<organism evidence="1 2">
    <name type="scientific">Filimonas lacunae</name>
    <dbReference type="NCBI Taxonomy" id="477680"/>
    <lineage>
        <taxon>Bacteria</taxon>
        <taxon>Pseudomonadati</taxon>
        <taxon>Bacteroidota</taxon>
        <taxon>Chitinophagia</taxon>
        <taxon>Chitinophagales</taxon>
        <taxon>Chitinophagaceae</taxon>
        <taxon>Filimonas</taxon>
    </lineage>
</organism>
<dbReference type="PANTHER" id="PTHR43861">
    <property type="entry name" value="TRANS-ACONITATE 2-METHYLTRANSFERASE-RELATED"/>
    <property type="match status" value="1"/>
</dbReference>
<dbReference type="Proteomes" id="UP000186917">
    <property type="component" value="Unassembled WGS sequence"/>
</dbReference>
<protein>
    <submittedName>
        <fullName evidence="1">Methyltransferase domain-containing protein</fullName>
    </submittedName>
</protein>
<dbReference type="AlphaFoldDB" id="A0A173MLQ4"/>
<dbReference type="KEGG" id="fln:FLA_4619"/>
<sequence length="262" mass="30367">MFEFHGDRKRYFDIQVANAEQYVIPFIEESFPIKPGTRVLEIGCGEGGVLKAFINRGCTGVGVELYEERVLNGMQWLKEDLEKGSIRFVTKDIYKADVEQDLGGSFDIIVLKDVIEHIHDQPRLIGWMKTFLSPGGKIFFGFPPWQMPFGGHQQMCINKVLSKLPWYHLLPTPIYRFLLNRFSPAAEESLLEIKETGISIERFERIVKQQGYAITHKTFYLLNPIYKWKFGWEGIKQLPVIKSIPYVRNFVTTCVYYLISAN</sequence>
<reference evidence="2" key="1">
    <citation type="submission" date="2017-01" db="EMBL/GenBank/DDBJ databases">
        <authorList>
            <person name="Varghese N."/>
            <person name="Submissions S."/>
        </authorList>
    </citation>
    <scope>NUCLEOTIDE SEQUENCE [LARGE SCALE GENOMIC DNA]</scope>
    <source>
        <strain evidence="2">DSM 21054</strain>
    </source>
</reference>
<dbReference type="GO" id="GO:0008168">
    <property type="term" value="F:methyltransferase activity"/>
    <property type="evidence" value="ECO:0007669"/>
    <property type="project" value="UniProtKB-KW"/>
</dbReference>
<name>A0A173MLQ4_9BACT</name>